<evidence type="ECO:0000313" key="2">
    <source>
        <dbReference type="Proteomes" id="UP000177383"/>
    </source>
</evidence>
<protein>
    <submittedName>
        <fullName evidence="1">Uncharacterized protein</fullName>
    </submittedName>
</protein>
<sequence>MKGDNKTYTLKDLLKNFAHDLINHCTSVTNRKTQISESGLDNLIDAYYTTYSKKSQKKIGLKGGDEKLWQ</sequence>
<proteinExistence type="predicted"/>
<evidence type="ECO:0000313" key="1">
    <source>
        <dbReference type="EMBL" id="OGG13505.1"/>
    </source>
</evidence>
<dbReference type="EMBL" id="MFJE01000051">
    <property type="protein sequence ID" value="OGG13505.1"/>
    <property type="molecule type" value="Genomic_DNA"/>
</dbReference>
<dbReference type="STRING" id="1798375.A2773_03310"/>
<gene>
    <name evidence="1" type="ORF">A2773_03310</name>
</gene>
<name>A0A1F5ZMF5_9BACT</name>
<reference evidence="1 2" key="1">
    <citation type="journal article" date="2016" name="Nat. Commun.">
        <title>Thousands of microbial genomes shed light on interconnected biogeochemical processes in an aquifer system.</title>
        <authorList>
            <person name="Anantharaman K."/>
            <person name="Brown C.T."/>
            <person name="Hug L.A."/>
            <person name="Sharon I."/>
            <person name="Castelle C.J."/>
            <person name="Probst A.J."/>
            <person name="Thomas B.C."/>
            <person name="Singh A."/>
            <person name="Wilkins M.J."/>
            <person name="Karaoz U."/>
            <person name="Brodie E.L."/>
            <person name="Williams K.H."/>
            <person name="Hubbard S.S."/>
            <person name="Banfield J.F."/>
        </authorList>
    </citation>
    <scope>NUCLEOTIDE SEQUENCE [LARGE SCALE GENOMIC DNA]</scope>
</reference>
<dbReference type="Proteomes" id="UP000177383">
    <property type="component" value="Unassembled WGS sequence"/>
</dbReference>
<dbReference type="AlphaFoldDB" id="A0A1F5ZMF5"/>
<organism evidence="1 2">
    <name type="scientific">Candidatus Gottesmanbacteria bacterium RIFCSPHIGHO2_01_FULL_39_10</name>
    <dbReference type="NCBI Taxonomy" id="1798375"/>
    <lineage>
        <taxon>Bacteria</taxon>
        <taxon>Candidatus Gottesmaniibacteriota</taxon>
    </lineage>
</organism>
<comment type="caution">
    <text evidence="1">The sequence shown here is derived from an EMBL/GenBank/DDBJ whole genome shotgun (WGS) entry which is preliminary data.</text>
</comment>
<accession>A0A1F5ZMF5</accession>